<feature type="domain" description="Prepilin peptidase A24 N-terminal" evidence="9">
    <location>
        <begin position="10"/>
        <end position="92"/>
    </location>
</feature>
<feature type="transmembrane region" description="Helical" evidence="7">
    <location>
        <begin position="100"/>
        <end position="117"/>
    </location>
</feature>
<keyword evidence="6 7" id="KW-0472">Membrane</keyword>
<dbReference type="Gene3D" id="1.20.120.1220">
    <property type="match status" value="1"/>
</dbReference>
<comment type="subcellular location">
    <subcellularLocation>
        <location evidence="1">Cell membrane</location>
        <topology evidence="1">Multi-pass membrane protein</topology>
    </subcellularLocation>
</comment>
<evidence type="ECO:0000259" key="8">
    <source>
        <dbReference type="Pfam" id="PF01478"/>
    </source>
</evidence>
<accession>A0ABW8TIF3</accession>
<dbReference type="Pfam" id="PF06750">
    <property type="entry name" value="A24_N_bact"/>
    <property type="match status" value="1"/>
</dbReference>
<feature type="domain" description="Prepilin type IV endopeptidase peptidase" evidence="8">
    <location>
        <begin position="103"/>
        <end position="215"/>
    </location>
</feature>
<keyword evidence="3" id="KW-1003">Cell membrane</keyword>
<organism evidence="10 11">
    <name type="scientific">Clostridium neuense</name>
    <dbReference type="NCBI Taxonomy" id="1728934"/>
    <lineage>
        <taxon>Bacteria</taxon>
        <taxon>Bacillati</taxon>
        <taxon>Bacillota</taxon>
        <taxon>Clostridia</taxon>
        <taxon>Eubacteriales</taxon>
        <taxon>Clostridiaceae</taxon>
        <taxon>Clostridium</taxon>
    </lineage>
</organism>
<name>A0ABW8TIF3_9CLOT</name>
<dbReference type="PANTHER" id="PTHR30487">
    <property type="entry name" value="TYPE 4 PREPILIN-LIKE PROTEINS LEADER PEPTIDE-PROCESSING ENZYME"/>
    <property type="match status" value="1"/>
</dbReference>
<evidence type="ECO:0000313" key="10">
    <source>
        <dbReference type="EMBL" id="MFL0252265.1"/>
    </source>
</evidence>
<feature type="transmembrane region" description="Helical" evidence="7">
    <location>
        <begin position="123"/>
        <end position="144"/>
    </location>
</feature>
<dbReference type="GO" id="GO:0016787">
    <property type="term" value="F:hydrolase activity"/>
    <property type="evidence" value="ECO:0007669"/>
    <property type="project" value="UniProtKB-KW"/>
</dbReference>
<comment type="similarity">
    <text evidence="2">Belongs to the peptidase A24 family.</text>
</comment>
<evidence type="ECO:0000256" key="3">
    <source>
        <dbReference type="ARBA" id="ARBA00022475"/>
    </source>
</evidence>
<evidence type="ECO:0000256" key="1">
    <source>
        <dbReference type="ARBA" id="ARBA00004651"/>
    </source>
</evidence>
<gene>
    <name evidence="10" type="ORF">ACJDT4_17770</name>
</gene>
<feature type="transmembrane region" description="Helical" evidence="7">
    <location>
        <begin position="75"/>
        <end position="93"/>
    </location>
</feature>
<evidence type="ECO:0000256" key="2">
    <source>
        <dbReference type="ARBA" id="ARBA00005801"/>
    </source>
</evidence>
<evidence type="ECO:0000256" key="7">
    <source>
        <dbReference type="SAM" id="Phobius"/>
    </source>
</evidence>
<keyword evidence="11" id="KW-1185">Reference proteome</keyword>
<feature type="transmembrane region" description="Helical" evidence="7">
    <location>
        <begin position="156"/>
        <end position="179"/>
    </location>
</feature>
<keyword evidence="5 7" id="KW-1133">Transmembrane helix</keyword>
<dbReference type="InterPro" id="IPR050882">
    <property type="entry name" value="Prepilin_peptidase/N-MTase"/>
</dbReference>
<protein>
    <submittedName>
        <fullName evidence="10">Prepilin peptidase</fullName>
        <ecNumber evidence="10">3.4.23.-</ecNumber>
    </submittedName>
</protein>
<feature type="transmembrane region" description="Helical" evidence="7">
    <location>
        <begin position="199"/>
        <end position="219"/>
    </location>
</feature>
<proteinExistence type="inferred from homology"/>
<keyword evidence="4 7" id="KW-0812">Transmembrane</keyword>
<evidence type="ECO:0000256" key="4">
    <source>
        <dbReference type="ARBA" id="ARBA00022692"/>
    </source>
</evidence>
<dbReference type="EMBL" id="JBJIAA010000016">
    <property type="protein sequence ID" value="MFL0252265.1"/>
    <property type="molecule type" value="Genomic_DNA"/>
</dbReference>
<evidence type="ECO:0000256" key="5">
    <source>
        <dbReference type="ARBA" id="ARBA00022989"/>
    </source>
</evidence>
<evidence type="ECO:0000259" key="9">
    <source>
        <dbReference type="Pfam" id="PF06750"/>
    </source>
</evidence>
<dbReference type="InterPro" id="IPR010627">
    <property type="entry name" value="Prepilin_pept_A24_N"/>
</dbReference>
<dbReference type="Proteomes" id="UP001623592">
    <property type="component" value="Unassembled WGS sequence"/>
</dbReference>
<evidence type="ECO:0000313" key="11">
    <source>
        <dbReference type="Proteomes" id="UP001623592"/>
    </source>
</evidence>
<evidence type="ECO:0000256" key="6">
    <source>
        <dbReference type="ARBA" id="ARBA00023136"/>
    </source>
</evidence>
<reference evidence="10 11" key="1">
    <citation type="submission" date="2024-11" db="EMBL/GenBank/DDBJ databases">
        <authorList>
            <person name="Heng Y.C."/>
            <person name="Lim A.C.H."/>
            <person name="Lee J.K.Y."/>
            <person name="Kittelmann S."/>
        </authorList>
    </citation>
    <scope>NUCLEOTIDE SEQUENCE [LARGE SCALE GENOMIC DNA]</scope>
    <source>
        <strain evidence="10 11">WILCCON 0114</strain>
    </source>
</reference>
<feature type="transmembrane region" description="Helical" evidence="7">
    <location>
        <begin position="231"/>
        <end position="254"/>
    </location>
</feature>
<dbReference type="PANTHER" id="PTHR30487:SF0">
    <property type="entry name" value="PREPILIN LEADER PEPTIDASE_N-METHYLTRANSFERASE-RELATED"/>
    <property type="match status" value="1"/>
</dbReference>
<dbReference type="RefSeq" id="WP_406788921.1">
    <property type="nucleotide sequence ID" value="NZ_JBJIAA010000016.1"/>
</dbReference>
<dbReference type="InterPro" id="IPR000045">
    <property type="entry name" value="Prepilin_IV_endopep_pep"/>
</dbReference>
<sequence>MFVIYFFVFVVGTIIGSFLNVCIFRIPIGQSIVFPPSHCMNCGEKLKWYDMFPIISWVVLKGKCRFCKSQISCRYPLVEFMCGTVFLLIYLKYGFSFETIKYFIFASLIIVIGLIDLDTTDVYSSTIIVGVVGFIIAILVDYILFEANFDVKLSIFNYVLGGVIGAGFIFLIIFFTHGMGSGDAEICFVCGLFLGIKNVIFMLFLSVVIGGIIGILLVLLGKRKRTDYIPFGPFIAVSSIIAVLFGEGIVNWYLGML</sequence>
<keyword evidence="10" id="KW-0378">Hydrolase</keyword>
<comment type="caution">
    <text evidence="10">The sequence shown here is derived from an EMBL/GenBank/DDBJ whole genome shotgun (WGS) entry which is preliminary data.</text>
</comment>
<feature type="transmembrane region" description="Helical" evidence="7">
    <location>
        <begin position="7"/>
        <end position="28"/>
    </location>
</feature>
<dbReference type="Pfam" id="PF01478">
    <property type="entry name" value="Peptidase_A24"/>
    <property type="match status" value="1"/>
</dbReference>
<dbReference type="EC" id="3.4.23.-" evidence="10"/>